<comment type="caution">
    <text evidence="1">The sequence shown here is derived from an EMBL/GenBank/DDBJ whole genome shotgun (WGS) entry which is preliminary data.</text>
</comment>
<name>A0A3M7RL62_BRAPC</name>
<dbReference type="STRING" id="10195.A0A3M7RL62"/>
<dbReference type="AlphaFoldDB" id="A0A3M7RL62"/>
<organism evidence="1 2">
    <name type="scientific">Brachionus plicatilis</name>
    <name type="common">Marine rotifer</name>
    <name type="synonym">Brachionus muelleri</name>
    <dbReference type="NCBI Taxonomy" id="10195"/>
    <lineage>
        <taxon>Eukaryota</taxon>
        <taxon>Metazoa</taxon>
        <taxon>Spiralia</taxon>
        <taxon>Gnathifera</taxon>
        <taxon>Rotifera</taxon>
        <taxon>Eurotatoria</taxon>
        <taxon>Monogononta</taxon>
        <taxon>Pseudotrocha</taxon>
        <taxon>Ploima</taxon>
        <taxon>Brachionidae</taxon>
        <taxon>Brachionus</taxon>
    </lineage>
</organism>
<dbReference type="PANTHER" id="PTHR34759">
    <property type="entry name" value="SPERMATOGENESIS-ASSOCIATED PROTEIN 48"/>
    <property type="match status" value="1"/>
</dbReference>
<dbReference type="EMBL" id="REGN01003146">
    <property type="protein sequence ID" value="RNA24292.1"/>
    <property type="molecule type" value="Genomic_DNA"/>
</dbReference>
<keyword evidence="2" id="KW-1185">Reference proteome</keyword>
<dbReference type="Pfam" id="PF15073">
    <property type="entry name" value="SPATA48"/>
    <property type="match status" value="1"/>
</dbReference>
<dbReference type="Proteomes" id="UP000276133">
    <property type="component" value="Unassembled WGS sequence"/>
</dbReference>
<sequence length="458" mass="51995">MAQVVASAPYTLESSTNLSRPDFKTFLQPDTNVGETNITQYKHEKSFNELHIPNATGPLNYGVTCCDDNEAVRAPMPTMIKKRTEIRILDPCSSFVSPAGEVYLKREKTHLGTFGKAKIEPQTSIPQNFHSIRTQEENIDELKRIREGDGEPELKWNANKISDIVLRSRLGGWTSDAKLPSTTESSVNSPYRLKDIFPKMKIGYNDESIRDEMAKNYRFTTSTKEMYGHVNWDNKVPKKLHAPITTYEYGKPDPLKPSLTGSTHPQIYQTVAGSAWDRVQYRNNNFTRADVDFTAPCIRGNHLPGYSGHIGGKNLQHMDDVIEKFTPFTVLRTQQPKEPEPNYKPNIPGYTGRVHNFKTTSVSHYDKMGRPYTTTAAFHRELPMQISRDNFSLAGDFSIIQTRVPPQNPYDQISRPVDSAINNSIDNAKHPIVISKETNDKSFLVENREKEIKSILKK</sequence>
<dbReference type="InterPro" id="IPR027867">
    <property type="entry name" value="SPATA48"/>
</dbReference>
<evidence type="ECO:0000313" key="2">
    <source>
        <dbReference type="Proteomes" id="UP000276133"/>
    </source>
</evidence>
<reference evidence="1 2" key="1">
    <citation type="journal article" date="2018" name="Sci. Rep.">
        <title>Genomic signatures of local adaptation to the degree of environmental predictability in rotifers.</title>
        <authorList>
            <person name="Franch-Gras L."/>
            <person name="Hahn C."/>
            <person name="Garcia-Roger E.M."/>
            <person name="Carmona M.J."/>
            <person name="Serra M."/>
            <person name="Gomez A."/>
        </authorList>
    </citation>
    <scope>NUCLEOTIDE SEQUENCE [LARGE SCALE GENOMIC DNA]</scope>
    <source>
        <strain evidence="1">HYR1</strain>
    </source>
</reference>
<proteinExistence type="predicted"/>
<protein>
    <submittedName>
        <fullName evidence="1">Uncharacterized protein</fullName>
    </submittedName>
</protein>
<gene>
    <name evidence="1" type="ORF">BpHYR1_014365</name>
</gene>
<evidence type="ECO:0000313" key="1">
    <source>
        <dbReference type="EMBL" id="RNA24292.1"/>
    </source>
</evidence>
<accession>A0A3M7RL62</accession>
<dbReference type="OrthoDB" id="5983862at2759"/>
<dbReference type="PANTHER" id="PTHR34759:SF1">
    <property type="entry name" value="SPERMATOGENESIS-ASSOCIATED PROTEIN 48"/>
    <property type="match status" value="1"/>
</dbReference>